<dbReference type="PANTHER" id="PTHR43569:SF2">
    <property type="entry name" value="AMIDOHYDROLASE-RELATED DOMAIN-CONTAINING PROTEIN"/>
    <property type="match status" value="1"/>
</dbReference>
<dbReference type="InterPro" id="IPR006680">
    <property type="entry name" value="Amidohydro-rel"/>
</dbReference>
<reference evidence="3" key="1">
    <citation type="journal article" date="2020" name="mSystems">
        <title>Genome- and Community-Level Interaction Insights into Carbon Utilization and Element Cycling Functions of Hydrothermarchaeota in Hydrothermal Sediment.</title>
        <authorList>
            <person name="Zhou Z."/>
            <person name="Liu Y."/>
            <person name="Xu W."/>
            <person name="Pan J."/>
            <person name="Luo Z.H."/>
            <person name="Li M."/>
        </authorList>
    </citation>
    <scope>NUCLEOTIDE SEQUENCE [LARGE SCALE GENOMIC DNA]</scope>
    <source>
        <strain evidence="3">SpSt-222</strain>
    </source>
</reference>
<dbReference type="InterPro" id="IPR052350">
    <property type="entry name" value="Metallo-dep_Lactonases"/>
</dbReference>
<dbReference type="PANTHER" id="PTHR43569">
    <property type="entry name" value="AMIDOHYDROLASE"/>
    <property type="match status" value="1"/>
</dbReference>
<dbReference type="Pfam" id="PF04909">
    <property type="entry name" value="Amidohydro_2"/>
    <property type="match status" value="1"/>
</dbReference>
<feature type="domain" description="Amidohydrolase-related" evidence="2">
    <location>
        <begin position="9"/>
        <end position="284"/>
    </location>
</feature>
<dbReference type="EMBL" id="DSJL01000006">
    <property type="protein sequence ID" value="HEF64399.1"/>
    <property type="molecule type" value="Genomic_DNA"/>
</dbReference>
<name>A0A7C2B576_THERO</name>
<keyword evidence="3" id="KW-0378">Hydrolase</keyword>
<comment type="similarity">
    <text evidence="1">Belongs to the metallo-dependent hydrolases superfamily.</text>
</comment>
<dbReference type="Gene3D" id="3.20.20.140">
    <property type="entry name" value="Metal-dependent hydrolases"/>
    <property type="match status" value="1"/>
</dbReference>
<sequence>MPIGTTPVIDTHVHFWDIARSDLYWMTPELEEQLRPLRRSFSPEHLDAQRQAAGVDQIVIVQAARSAWDHAWWFSLAERYPWIVAVVGWVDLEAPDVGEQLDRYRQHPAFRGIRATAENVPDPDWLASSSVQRGIAAVAERGLTLDLLVRVQHLPHVPRLAERFPTLTLVVDHLAKPPIASGDLAQWRERITALIPYPNVWCKLSGLLTEAGPNATAETIRPVVEFALEHFGPSRLLWGSDWPVATLAADYLTTFRTYQTLTAALSEAERAAIFGGNAQRVYRLAE</sequence>
<dbReference type="SUPFAM" id="SSF51556">
    <property type="entry name" value="Metallo-dependent hydrolases"/>
    <property type="match status" value="1"/>
</dbReference>
<evidence type="ECO:0000259" key="2">
    <source>
        <dbReference type="Pfam" id="PF04909"/>
    </source>
</evidence>
<comment type="caution">
    <text evidence="3">The sequence shown here is derived from an EMBL/GenBank/DDBJ whole genome shotgun (WGS) entry which is preliminary data.</text>
</comment>
<accession>A0A7C2B576</accession>
<proteinExistence type="inferred from homology"/>
<protein>
    <submittedName>
        <fullName evidence="3">Amidohydrolase</fullName>
    </submittedName>
</protein>
<gene>
    <name evidence="3" type="ORF">ENP47_02145</name>
</gene>
<dbReference type="GO" id="GO:0016787">
    <property type="term" value="F:hydrolase activity"/>
    <property type="evidence" value="ECO:0007669"/>
    <property type="project" value="UniProtKB-KW"/>
</dbReference>
<dbReference type="InterPro" id="IPR032466">
    <property type="entry name" value="Metal_Hydrolase"/>
</dbReference>
<evidence type="ECO:0000313" key="3">
    <source>
        <dbReference type="EMBL" id="HEF64399.1"/>
    </source>
</evidence>
<evidence type="ECO:0000256" key="1">
    <source>
        <dbReference type="ARBA" id="ARBA00038310"/>
    </source>
</evidence>
<dbReference type="AlphaFoldDB" id="A0A7C2B576"/>
<organism evidence="3">
    <name type="scientific">Thermomicrobium roseum</name>
    <dbReference type="NCBI Taxonomy" id="500"/>
    <lineage>
        <taxon>Bacteria</taxon>
        <taxon>Pseudomonadati</taxon>
        <taxon>Thermomicrobiota</taxon>
        <taxon>Thermomicrobia</taxon>
        <taxon>Thermomicrobiales</taxon>
        <taxon>Thermomicrobiaceae</taxon>
        <taxon>Thermomicrobium</taxon>
    </lineage>
</organism>